<dbReference type="InterPro" id="IPR050109">
    <property type="entry name" value="HTH-type_TetR-like_transc_reg"/>
</dbReference>
<dbReference type="Pfam" id="PF00440">
    <property type="entry name" value="TetR_N"/>
    <property type="match status" value="1"/>
</dbReference>
<reference evidence="6 7" key="1">
    <citation type="submission" date="2013-10" db="EMBL/GenBank/DDBJ databases">
        <title>Complete genome sequence of Corynebacterium lactis DSM 45799(T), isolated from raw cow milk.</title>
        <authorList>
            <person name="Ruckert C."/>
            <person name="Albersmeier A."/>
            <person name="Lipski A."/>
            <person name="Kalinowski J."/>
        </authorList>
    </citation>
    <scope>NUCLEOTIDE SEQUENCE [LARGE SCALE GENOMIC DNA]</scope>
    <source>
        <strain evidence="6 7">RW2-5</strain>
    </source>
</reference>
<gene>
    <name evidence="6" type="ORF">CLAC_07220</name>
</gene>
<dbReference type="AlphaFoldDB" id="A0A0K2H4A0"/>
<evidence type="ECO:0000313" key="6">
    <source>
        <dbReference type="EMBL" id="ALA68541.1"/>
    </source>
</evidence>
<dbReference type="PANTHER" id="PTHR30055">
    <property type="entry name" value="HTH-TYPE TRANSCRIPTIONAL REGULATOR RUTR"/>
    <property type="match status" value="1"/>
</dbReference>
<dbReference type="RefSeq" id="WP_053412305.1">
    <property type="nucleotide sequence ID" value="NZ_CP006841.1"/>
</dbReference>
<proteinExistence type="predicted"/>
<keyword evidence="1" id="KW-0805">Transcription regulation</keyword>
<dbReference type="STRING" id="1408189.CLAC_07220"/>
<dbReference type="SUPFAM" id="SSF46689">
    <property type="entry name" value="Homeodomain-like"/>
    <property type="match status" value="1"/>
</dbReference>
<keyword evidence="2 4" id="KW-0238">DNA-binding</keyword>
<sequence>MSEFDNSTFRRNAQSTRERIIKAAAAHFARKPLNSVPLKEIANDAGVSAPLIIKYFGSKEGLLTELIDFSHFEGKISQTPFNEIGRTMAQTVLLGRGLDGQSLLPLIVASLDSKSISEVVAQRFEEAAGEELIERIHKDAPGDVSSETARRRAQLSVSLCVGYLVLSASQLISDAEINPVSVDMMGNALQHIIEHA</sequence>
<accession>A0A0K2H4A0</accession>
<dbReference type="PATRIC" id="fig|1408189.4.peg.1447"/>
<dbReference type="KEGG" id="clw:CLAC_07220"/>
<dbReference type="OrthoDB" id="3210235at2"/>
<evidence type="ECO:0000259" key="5">
    <source>
        <dbReference type="PROSITE" id="PS50977"/>
    </source>
</evidence>
<dbReference type="PROSITE" id="PS50977">
    <property type="entry name" value="HTH_TETR_2"/>
    <property type="match status" value="1"/>
</dbReference>
<dbReference type="GO" id="GO:0000976">
    <property type="term" value="F:transcription cis-regulatory region binding"/>
    <property type="evidence" value="ECO:0007669"/>
    <property type="project" value="TreeGrafter"/>
</dbReference>
<feature type="DNA-binding region" description="H-T-H motif" evidence="4">
    <location>
        <begin position="37"/>
        <end position="56"/>
    </location>
</feature>
<dbReference type="InterPro" id="IPR009057">
    <property type="entry name" value="Homeodomain-like_sf"/>
</dbReference>
<feature type="domain" description="HTH tetR-type" evidence="5">
    <location>
        <begin position="14"/>
        <end position="74"/>
    </location>
</feature>
<dbReference type="EMBL" id="CP006841">
    <property type="protein sequence ID" value="ALA68541.1"/>
    <property type="molecule type" value="Genomic_DNA"/>
</dbReference>
<dbReference type="PANTHER" id="PTHR30055:SF234">
    <property type="entry name" value="HTH-TYPE TRANSCRIPTIONAL REGULATOR BETI"/>
    <property type="match status" value="1"/>
</dbReference>
<evidence type="ECO:0000256" key="2">
    <source>
        <dbReference type="ARBA" id="ARBA00023125"/>
    </source>
</evidence>
<dbReference type="GO" id="GO:0003700">
    <property type="term" value="F:DNA-binding transcription factor activity"/>
    <property type="evidence" value="ECO:0007669"/>
    <property type="project" value="TreeGrafter"/>
</dbReference>
<protein>
    <recommendedName>
        <fullName evidence="5">HTH tetR-type domain-containing protein</fullName>
    </recommendedName>
</protein>
<keyword evidence="3" id="KW-0804">Transcription</keyword>
<dbReference type="Proteomes" id="UP000058446">
    <property type="component" value="Chromosome"/>
</dbReference>
<evidence type="ECO:0000256" key="4">
    <source>
        <dbReference type="PROSITE-ProRule" id="PRU00335"/>
    </source>
</evidence>
<evidence type="ECO:0000256" key="3">
    <source>
        <dbReference type="ARBA" id="ARBA00023163"/>
    </source>
</evidence>
<evidence type="ECO:0000313" key="7">
    <source>
        <dbReference type="Proteomes" id="UP000058446"/>
    </source>
</evidence>
<dbReference type="InterPro" id="IPR001647">
    <property type="entry name" value="HTH_TetR"/>
</dbReference>
<keyword evidence="7" id="KW-1185">Reference proteome</keyword>
<evidence type="ECO:0000256" key="1">
    <source>
        <dbReference type="ARBA" id="ARBA00023015"/>
    </source>
</evidence>
<organism evidence="6 7">
    <name type="scientific">Corynebacterium lactis RW2-5</name>
    <dbReference type="NCBI Taxonomy" id="1408189"/>
    <lineage>
        <taxon>Bacteria</taxon>
        <taxon>Bacillati</taxon>
        <taxon>Actinomycetota</taxon>
        <taxon>Actinomycetes</taxon>
        <taxon>Mycobacteriales</taxon>
        <taxon>Corynebacteriaceae</taxon>
        <taxon>Corynebacterium</taxon>
    </lineage>
</organism>
<name>A0A0K2H4A0_9CORY</name>
<dbReference type="Gene3D" id="1.10.357.10">
    <property type="entry name" value="Tetracycline Repressor, domain 2"/>
    <property type="match status" value="1"/>
</dbReference>